<feature type="chain" id="PRO_5019380771" description="DUF1996 domain-containing protein" evidence="2">
    <location>
        <begin position="21"/>
        <end position="677"/>
    </location>
</feature>
<dbReference type="GeneID" id="39591308"/>
<evidence type="ECO:0000259" key="3">
    <source>
        <dbReference type="Pfam" id="PF09362"/>
    </source>
</evidence>
<feature type="region of interest" description="Disordered" evidence="1">
    <location>
        <begin position="638"/>
        <end position="677"/>
    </location>
</feature>
<keyword evidence="2" id="KW-0732">Signal</keyword>
<feature type="compositionally biased region" description="Basic residues" evidence="1">
    <location>
        <begin position="647"/>
        <end position="665"/>
    </location>
</feature>
<proteinExistence type="predicted"/>
<dbReference type="Proteomes" id="UP000279236">
    <property type="component" value="Unassembled WGS sequence"/>
</dbReference>
<protein>
    <recommendedName>
        <fullName evidence="3">DUF1996 domain-containing protein</fullName>
    </recommendedName>
</protein>
<dbReference type="InterPro" id="IPR018535">
    <property type="entry name" value="DUF1996"/>
</dbReference>
<organism evidence="4 5">
    <name type="scientific">Apiotrichum porosum</name>
    <dbReference type="NCBI Taxonomy" id="105984"/>
    <lineage>
        <taxon>Eukaryota</taxon>
        <taxon>Fungi</taxon>
        <taxon>Dikarya</taxon>
        <taxon>Basidiomycota</taxon>
        <taxon>Agaricomycotina</taxon>
        <taxon>Tremellomycetes</taxon>
        <taxon>Trichosporonales</taxon>
        <taxon>Trichosporonaceae</taxon>
        <taxon>Apiotrichum</taxon>
    </lineage>
</organism>
<dbReference type="PANTHER" id="PTHR43662">
    <property type="match status" value="1"/>
</dbReference>
<dbReference type="Pfam" id="PF09362">
    <property type="entry name" value="DUF1996"/>
    <property type="match status" value="1"/>
</dbReference>
<dbReference type="STRING" id="105984.A0A427XW39"/>
<gene>
    <name evidence="4" type="ORF">EHS24_006765</name>
</gene>
<evidence type="ECO:0000256" key="1">
    <source>
        <dbReference type="SAM" id="MobiDB-lite"/>
    </source>
</evidence>
<dbReference type="PANTHER" id="PTHR43662:SF3">
    <property type="entry name" value="DOMAIN PROTEIN, PUTATIVE (AFU_ORTHOLOGUE AFUA_6G11970)-RELATED"/>
    <property type="match status" value="1"/>
</dbReference>
<feature type="signal peptide" evidence="2">
    <location>
        <begin position="1"/>
        <end position="20"/>
    </location>
</feature>
<feature type="domain" description="DUF1996" evidence="3">
    <location>
        <begin position="42"/>
        <end position="278"/>
    </location>
</feature>
<accession>A0A427XW39</accession>
<comment type="caution">
    <text evidence="4">The sequence shown here is derived from an EMBL/GenBank/DDBJ whole genome shotgun (WGS) entry which is preliminary data.</text>
</comment>
<dbReference type="OrthoDB" id="74764at2759"/>
<dbReference type="AlphaFoldDB" id="A0A427XW39"/>
<evidence type="ECO:0000313" key="4">
    <source>
        <dbReference type="EMBL" id="RSH83108.1"/>
    </source>
</evidence>
<sequence length="677" mass="71439">MKFALFSAALAGFAASSVRATGTNGEAFILSGNNWLAITRMDPIVNPGAVGGHVHAIMGASNFRNILNDPSEQANAECSTVAVSEDMSNYWVPLPYFINANGTYSAMIGGTRIYYLNHSGAGSQKVQAFPRGMRMISGLAGRRDPGAIQTQGVKIYYVHGESTNTQFIANGTIQKTAPESITFNINFPYCGWANQSLDSDDHFSHMTWGIHGVESEWAVNAETCPDTHPIMYPQITINAEYVLEPWQKEAWNTEGPNIILSNGDVTGVTYHGDFVSGWDPTLLQSVIDDCGAVGSNLYECSHLSASGMLQGWGPDTANGKVLNNCRYQGQLVDEDVGLYRPIDKLPGCNPRWDWDGPNEKPTDCEEVATPGFVSPNLQYFGPWWTRFPLVLPNVDTSDPASMVPMSGNKGTNYAYLGDWATSEDGKTNVTNVLHGTQDEVNANTVQNDNNKKSLLYGVSDYDAFDSTVASIGLADLAVATVGAATTSATQTYQCLVSPPWGGLPCGPQWNYAATSAAAAATTSVDSAATTTVAAAQATATDGSSASLVAANNAVVASLSSSDTATASYAEATGVDSVQADSTTAAEPVSVTGVATDASSVDPTATVEAVESTATAESVESTADDVSVESTATAVAVESTITASSSSGKKKCTRRRKRSSHQKRAHGGNAMRSRIRTL</sequence>
<name>A0A427XW39_9TREE</name>
<evidence type="ECO:0000256" key="2">
    <source>
        <dbReference type="SAM" id="SignalP"/>
    </source>
</evidence>
<keyword evidence="5" id="KW-1185">Reference proteome</keyword>
<dbReference type="RefSeq" id="XP_028477060.1">
    <property type="nucleotide sequence ID" value="XM_028622168.1"/>
</dbReference>
<evidence type="ECO:0000313" key="5">
    <source>
        <dbReference type="Proteomes" id="UP000279236"/>
    </source>
</evidence>
<dbReference type="EMBL" id="RSCE01000004">
    <property type="protein sequence ID" value="RSH83108.1"/>
    <property type="molecule type" value="Genomic_DNA"/>
</dbReference>
<reference evidence="4 5" key="1">
    <citation type="submission" date="2018-11" db="EMBL/GenBank/DDBJ databases">
        <title>Genome sequence of Apiotrichum porosum DSM 27194.</title>
        <authorList>
            <person name="Aliyu H."/>
            <person name="Gorte O."/>
            <person name="Ochsenreither K."/>
        </authorList>
    </citation>
    <scope>NUCLEOTIDE SEQUENCE [LARGE SCALE GENOMIC DNA]</scope>
    <source>
        <strain evidence="4 5">DSM 27194</strain>
    </source>
</reference>